<dbReference type="RefSeq" id="WP_260793102.1">
    <property type="nucleotide sequence ID" value="NZ_CP093313.1"/>
</dbReference>
<evidence type="ECO:0000256" key="2">
    <source>
        <dbReference type="SAM" id="Phobius"/>
    </source>
</evidence>
<keyword evidence="2" id="KW-0472">Membrane</keyword>
<keyword evidence="2" id="KW-1133">Transmembrane helix</keyword>
<evidence type="ECO:0000259" key="3">
    <source>
        <dbReference type="Pfam" id="PF02397"/>
    </source>
</evidence>
<dbReference type="KEGG" id="orp:MOP44_24560"/>
<dbReference type="Pfam" id="PF02397">
    <property type="entry name" value="Bac_transf"/>
    <property type="match status" value="1"/>
</dbReference>
<organism evidence="4 5">
    <name type="scientific">Occallatibacter riparius</name>
    <dbReference type="NCBI Taxonomy" id="1002689"/>
    <lineage>
        <taxon>Bacteria</taxon>
        <taxon>Pseudomonadati</taxon>
        <taxon>Acidobacteriota</taxon>
        <taxon>Terriglobia</taxon>
        <taxon>Terriglobales</taxon>
        <taxon>Acidobacteriaceae</taxon>
        <taxon>Occallatibacter</taxon>
    </lineage>
</organism>
<evidence type="ECO:0000313" key="5">
    <source>
        <dbReference type="Proteomes" id="UP001059380"/>
    </source>
</evidence>
<dbReference type="EMBL" id="CP093313">
    <property type="protein sequence ID" value="UWZ83725.1"/>
    <property type="molecule type" value="Genomic_DNA"/>
</dbReference>
<reference evidence="4" key="1">
    <citation type="submission" date="2021-04" db="EMBL/GenBank/DDBJ databases">
        <title>Phylogenetic analysis of Acidobacteriaceae.</title>
        <authorList>
            <person name="Qiu L."/>
            <person name="Zhang Q."/>
        </authorList>
    </citation>
    <scope>NUCLEOTIDE SEQUENCE</scope>
    <source>
        <strain evidence="4">DSM 25168</strain>
    </source>
</reference>
<keyword evidence="4" id="KW-0808">Transferase</keyword>
<evidence type="ECO:0000256" key="1">
    <source>
        <dbReference type="ARBA" id="ARBA00006464"/>
    </source>
</evidence>
<dbReference type="PANTHER" id="PTHR30576">
    <property type="entry name" value="COLANIC BIOSYNTHESIS UDP-GLUCOSE LIPID CARRIER TRANSFERASE"/>
    <property type="match status" value="1"/>
</dbReference>
<keyword evidence="2" id="KW-0812">Transmembrane</keyword>
<proteinExistence type="inferred from homology"/>
<dbReference type="PANTHER" id="PTHR30576:SF10">
    <property type="entry name" value="SLL5057 PROTEIN"/>
    <property type="match status" value="1"/>
</dbReference>
<feature type="domain" description="Bacterial sugar transferase" evidence="3">
    <location>
        <begin position="178"/>
        <end position="378"/>
    </location>
</feature>
<dbReference type="InterPro" id="IPR003362">
    <property type="entry name" value="Bact_transf"/>
</dbReference>
<name>A0A9J7BRQ1_9BACT</name>
<accession>A0A9J7BRQ1</accession>
<protein>
    <submittedName>
        <fullName evidence="4">Sugar transferase</fullName>
    </submittedName>
</protein>
<keyword evidence="5" id="KW-1185">Reference proteome</keyword>
<comment type="similarity">
    <text evidence="1">Belongs to the bacterial sugar transferase family.</text>
</comment>
<dbReference type="GO" id="GO:0016780">
    <property type="term" value="F:phosphotransferase activity, for other substituted phosphate groups"/>
    <property type="evidence" value="ECO:0007669"/>
    <property type="project" value="TreeGrafter"/>
</dbReference>
<dbReference type="AlphaFoldDB" id="A0A9J7BRQ1"/>
<gene>
    <name evidence="4" type="ORF">MOP44_24560</name>
</gene>
<feature type="transmembrane region" description="Helical" evidence="2">
    <location>
        <begin position="181"/>
        <end position="204"/>
    </location>
</feature>
<evidence type="ECO:0000313" key="4">
    <source>
        <dbReference type="EMBL" id="UWZ83725.1"/>
    </source>
</evidence>
<sequence>MSRRSENSALVEFQPELTMATEAEVLTQHSFRRRIVVERKRSERSKEGVLLVLIDAGKRADHGSKGGMRVSDQIIEAMLPTLRDTDVIGWYEEGSVVGMLLTEIDRTLRNTAISSILQRVNGALAEQLTFEQVSQISISFYLFPDEWDENRLGHDKNPRFYPDLTTREKTRRGHLRVKRAMDMLGSCFALLVSAPMFAIIAVAIRMTSEGPIFFRQKRVGRDGREFTLYKFRTMRANNDSSQHREYMAKLIAGVAEKVPADGKAGVYKLANDNRITPIGKILRKTSMDELPQFLNVLKGDMSLVGPRPGIAYEVAAYKPWHRRRILQVKPGITGLWQVTARSQVGFDEMVRLDLRYAEDWSPWLDFKILMQTPRAVVKGAY</sequence>
<dbReference type="Proteomes" id="UP001059380">
    <property type="component" value="Chromosome"/>
</dbReference>